<dbReference type="Proteomes" id="UP000187608">
    <property type="component" value="Unassembled WGS sequence"/>
</dbReference>
<dbReference type="Pfam" id="PF08722">
    <property type="entry name" value="Tn7_TnsA-like_N"/>
    <property type="match status" value="1"/>
</dbReference>
<reference evidence="3" key="1">
    <citation type="submission" date="2017-01" db="EMBL/GenBank/DDBJ databases">
        <authorList>
            <person name="Varghese N."/>
            <person name="Submissions S."/>
        </authorList>
    </citation>
    <scope>NUCLEOTIDE SEQUENCE [LARGE SCALE GENOMIC DNA]</scope>
    <source>
        <strain evidence="3">DSM 23127</strain>
    </source>
</reference>
<keyword evidence="3" id="KW-1185">Reference proteome</keyword>
<feature type="domain" description="Integrase catalytic" evidence="1">
    <location>
        <begin position="495"/>
        <end position="692"/>
    </location>
</feature>
<evidence type="ECO:0000259" key="1">
    <source>
        <dbReference type="PROSITE" id="PS50994"/>
    </source>
</evidence>
<evidence type="ECO:0000313" key="2">
    <source>
        <dbReference type="EMBL" id="SIS43466.1"/>
    </source>
</evidence>
<dbReference type="Pfam" id="PF09299">
    <property type="entry name" value="Mu-transpos_C"/>
    <property type="match status" value="1"/>
</dbReference>
<evidence type="ECO:0000313" key="3">
    <source>
        <dbReference type="Proteomes" id="UP000187608"/>
    </source>
</evidence>
<dbReference type="GO" id="GO:0003676">
    <property type="term" value="F:nucleic acid binding"/>
    <property type="evidence" value="ECO:0007669"/>
    <property type="project" value="InterPro"/>
</dbReference>
<dbReference type="InterPro" id="IPR001584">
    <property type="entry name" value="Integrase_cat-core"/>
</dbReference>
<accession>A0A1N7J2J6</accession>
<proteinExistence type="predicted"/>
<dbReference type="EMBL" id="FTOC01000003">
    <property type="protein sequence ID" value="SIS43466.1"/>
    <property type="molecule type" value="Genomic_DNA"/>
</dbReference>
<dbReference type="InterPro" id="IPR014833">
    <property type="entry name" value="TnsA_N"/>
</dbReference>
<dbReference type="Gene3D" id="3.30.420.10">
    <property type="entry name" value="Ribonuclease H-like superfamily/Ribonuclease H"/>
    <property type="match status" value="1"/>
</dbReference>
<dbReference type="InterPro" id="IPR036397">
    <property type="entry name" value="RNaseH_sf"/>
</dbReference>
<sequence length="876" mass="102328">MMSDQEFEEWTSNVGLSEEAIKEIARIRDSPPSRRVGNNRVSVSGRYSSNKMKSTIQFESHKVELPAIYSLEFNEDVIEYYDQPPSIKINYVNDNGKKIGYTYTPDFFVIEKCNAYWIECKTEGELLKLSQKDSARYKFNGNEWIYEPGRNYAEGMNLDFKVFSSDNINWTLQRNLVYLEDYYNSEIEVGSEASEQIISNVRENPGISIRDLIDSGVSIDDLLIMVVRNNVYIDLQTKLISDYSKSKVFNNVVHKRSLEAVDNSSVLIRKKEIRMKSGEVILWGENQWKILNCDNKNVYLISDMNENLEVPLMLFEQYISNGDIKSTQISEDGRNEEIRKIIAGMNAKDLKETNKRYEIVLEFIAGKKEFDVPFTNRTIRGWVKKYRDAQEIYGNGFIGLIPSQRKKGNRKSKLPLETQELIGELIANSYETIKLKTAKIVYGELLIECEKRNLYAPSYQTFCKAIKNEKSFSVKENREGRRAAYEHEDFYRELAFTTPKHGERVFEISHIDHTQLDVEVIFGNGNESKRPWITFMIDAFSRKILSYHLSFEEPSSRSCMMVIRECVRKHNRLPSTIVVDGGKEFSSVYFESLLGLYGVHKKERPSAKARFGNVIERLFGVANKGFIHNLKGNTQLTKNVRQVTKSNNPKNHAVWDLESLNERLDYWVEDVYHEKVNPTLFQTPREIFEKSLLESGNRGVKYIPYDESFIMMTLPSPKSKYRKVHIGRGVKLNYSYYWCEEFKNGRIEESDVEVKYDPYNIGLCYVFINNKWVRCFSEQYSILNGKNEKEIKLITEKIRERHRSYSQKLSINAKMIAQFILETERIEDSLQEKNEVNPLNKAVKNETYTNTFDEVTYETDEVDTSKLKIYEDFNYE</sequence>
<organism evidence="2 3">
    <name type="scientific">Salimicrobium flavidum</name>
    <dbReference type="NCBI Taxonomy" id="570947"/>
    <lineage>
        <taxon>Bacteria</taxon>
        <taxon>Bacillati</taxon>
        <taxon>Bacillota</taxon>
        <taxon>Bacilli</taxon>
        <taxon>Bacillales</taxon>
        <taxon>Bacillaceae</taxon>
        <taxon>Salimicrobium</taxon>
    </lineage>
</organism>
<dbReference type="AlphaFoldDB" id="A0A1N7J2J6"/>
<gene>
    <name evidence="2" type="ORF">SAMN05421687_103235</name>
</gene>
<protein>
    <submittedName>
        <fullName evidence="2">Mu transposase, C-terminal</fullName>
    </submittedName>
</protein>
<dbReference type="STRING" id="570947.SAMN05421687_103235"/>
<dbReference type="Pfam" id="PF00665">
    <property type="entry name" value="rve"/>
    <property type="match status" value="1"/>
</dbReference>
<dbReference type="PROSITE" id="PS50994">
    <property type="entry name" value="INTEGRASE"/>
    <property type="match status" value="1"/>
</dbReference>
<dbReference type="InterPro" id="IPR012337">
    <property type="entry name" value="RNaseH-like_sf"/>
</dbReference>
<dbReference type="SUPFAM" id="SSF53098">
    <property type="entry name" value="Ribonuclease H-like"/>
    <property type="match status" value="1"/>
</dbReference>
<dbReference type="InterPro" id="IPR015378">
    <property type="entry name" value="Transposase-like_Mu_C"/>
</dbReference>
<name>A0A1N7J2J6_9BACI</name>
<dbReference type="GO" id="GO:0015074">
    <property type="term" value="P:DNA integration"/>
    <property type="evidence" value="ECO:0007669"/>
    <property type="project" value="InterPro"/>
</dbReference>